<evidence type="ECO:0000259" key="5">
    <source>
        <dbReference type="PROSITE" id="PS50931"/>
    </source>
</evidence>
<evidence type="ECO:0000256" key="4">
    <source>
        <dbReference type="ARBA" id="ARBA00023163"/>
    </source>
</evidence>
<dbReference type="InterPro" id="IPR036390">
    <property type="entry name" value="WH_DNA-bd_sf"/>
</dbReference>
<dbReference type="Proteomes" id="UP001645039">
    <property type="component" value="Unassembled WGS sequence"/>
</dbReference>
<keyword evidence="3" id="KW-0238">DNA-binding</keyword>
<comment type="similarity">
    <text evidence="1">Belongs to the LysR transcriptional regulatory family.</text>
</comment>
<dbReference type="Gene3D" id="3.40.190.290">
    <property type="match status" value="1"/>
</dbReference>
<dbReference type="PANTHER" id="PTHR30537:SF1">
    <property type="entry name" value="HTH-TYPE TRANSCRIPTIONAL REGULATOR PGRR"/>
    <property type="match status" value="1"/>
</dbReference>
<evidence type="ECO:0000256" key="2">
    <source>
        <dbReference type="ARBA" id="ARBA00023015"/>
    </source>
</evidence>
<dbReference type="RefSeq" id="WP_096276458.1">
    <property type="nucleotide sequence ID" value="NZ_CBCSBM010000007.1"/>
</dbReference>
<accession>A0ABR9F0W0</accession>
<dbReference type="Pfam" id="PF00126">
    <property type="entry name" value="HTH_1"/>
    <property type="match status" value="1"/>
</dbReference>
<dbReference type="Gene3D" id="1.10.10.10">
    <property type="entry name" value="Winged helix-like DNA-binding domain superfamily/Winged helix DNA-binding domain"/>
    <property type="match status" value="1"/>
</dbReference>
<reference evidence="6 7" key="1">
    <citation type="submission" date="2020-07" db="EMBL/GenBank/DDBJ databases">
        <title>Halophilic bacteria isolated from french cheeses.</title>
        <authorList>
            <person name="Kothe C.I."/>
            <person name="Farah-Kraiem B."/>
            <person name="Renault P."/>
            <person name="Dridi B."/>
        </authorList>
    </citation>
    <scope>NUCLEOTIDE SEQUENCE [LARGE SCALE GENOMIC DNA]</scope>
    <source>
        <strain evidence="6 7">FME1</strain>
    </source>
</reference>
<evidence type="ECO:0000313" key="7">
    <source>
        <dbReference type="Proteomes" id="UP001645039"/>
    </source>
</evidence>
<proteinExistence type="inferred from homology"/>
<dbReference type="InterPro" id="IPR036388">
    <property type="entry name" value="WH-like_DNA-bd_sf"/>
</dbReference>
<sequence length="313" mass="34163">MDTYPHTSEIFRTVSALPPAELAAFLAVAQYGGFRAAARESGLSSSALSHAVAGLEARLKVQLFHRTTRHVSLTAAGQTLFTRLTPVLADIADAIRDLSDYATRPNGLLRINADGIAAEQILKPLVLNFMRAYPDMHVEILCEKRLVDLAEDGFDCGIRTAELVPNDMVAVPIGPEQQHIVVGAPSYLNNAPPIYSPADLAQHRCIQLRMPTGVFYRWEFESHGKAIVVETKGGLILDNSRLILSAAIEGYGLGYVTKWAAEAALASSQIAQVLTDWTPPYPGLCLYYPKHRHMSTGMQAFVAFSRSIAQKMS</sequence>
<keyword evidence="4" id="KW-0804">Transcription</keyword>
<dbReference type="Pfam" id="PF03466">
    <property type="entry name" value="LysR_substrate"/>
    <property type="match status" value="1"/>
</dbReference>
<evidence type="ECO:0000313" key="6">
    <source>
        <dbReference type="EMBL" id="MBE0400098.1"/>
    </source>
</evidence>
<dbReference type="InterPro" id="IPR058163">
    <property type="entry name" value="LysR-type_TF_proteobact-type"/>
</dbReference>
<dbReference type="InterPro" id="IPR005119">
    <property type="entry name" value="LysR_subst-bd"/>
</dbReference>
<dbReference type="SUPFAM" id="SSF46785">
    <property type="entry name" value="Winged helix' DNA-binding domain"/>
    <property type="match status" value="1"/>
</dbReference>
<keyword evidence="7" id="KW-1185">Reference proteome</keyword>
<name>A0ABR9F0W0_9GAMM</name>
<dbReference type="EMBL" id="RRZD01000006">
    <property type="protein sequence ID" value="MBE0400098.1"/>
    <property type="molecule type" value="Genomic_DNA"/>
</dbReference>
<dbReference type="InterPro" id="IPR000847">
    <property type="entry name" value="LysR_HTH_N"/>
</dbReference>
<organism evidence="6 7">
    <name type="scientific">Halomonas casei</name>
    <dbReference type="NCBI Taxonomy" id="2742613"/>
    <lineage>
        <taxon>Bacteria</taxon>
        <taxon>Pseudomonadati</taxon>
        <taxon>Pseudomonadota</taxon>
        <taxon>Gammaproteobacteria</taxon>
        <taxon>Oceanospirillales</taxon>
        <taxon>Halomonadaceae</taxon>
        <taxon>Halomonas</taxon>
    </lineage>
</organism>
<evidence type="ECO:0000256" key="1">
    <source>
        <dbReference type="ARBA" id="ARBA00009437"/>
    </source>
</evidence>
<evidence type="ECO:0000256" key="3">
    <source>
        <dbReference type="ARBA" id="ARBA00023125"/>
    </source>
</evidence>
<dbReference type="PANTHER" id="PTHR30537">
    <property type="entry name" value="HTH-TYPE TRANSCRIPTIONAL REGULATOR"/>
    <property type="match status" value="1"/>
</dbReference>
<keyword evidence="2" id="KW-0805">Transcription regulation</keyword>
<protein>
    <submittedName>
        <fullName evidence="6">LysR family transcriptional regulator</fullName>
    </submittedName>
</protein>
<gene>
    <name evidence="6" type="ORF">EI168_08235</name>
</gene>
<comment type="caution">
    <text evidence="6">The sequence shown here is derived from an EMBL/GenBank/DDBJ whole genome shotgun (WGS) entry which is preliminary data.</text>
</comment>
<dbReference type="SUPFAM" id="SSF53850">
    <property type="entry name" value="Periplasmic binding protein-like II"/>
    <property type="match status" value="1"/>
</dbReference>
<feature type="domain" description="HTH lysR-type" evidence="5">
    <location>
        <begin position="17"/>
        <end position="74"/>
    </location>
</feature>
<dbReference type="PROSITE" id="PS50931">
    <property type="entry name" value="HTH_LYSR"/>
    <property type="match status" value="1"/>
</dbReference>